<dbReference type="eggNOG" id="ENOG5033AQH">
    <property type="taxonomic scope" value="Bacteria"/>
</dbReference>
<comment type="caution">
    <text evidence="1">The sequence shown here is derived from an EMBL/GenBank/DDBJ whole genome shotgun (WGS) entry which is preliminary data.</text>
</comment>
<accession>W4QSP6</accession>
<dbReference type="Proteomes" id="UP000018896">
    <property type="component" value="Unassembled WGS sequence"/>
</dbReference>
<reference evidence="1 2" key="1">
    <citation type="journal article" date="2014" name="Genome Announc.">
        <title>Draft Genome Sequences of Three Alkaliphilic Bacillus Strains, Bacillus wakoensis JCM 9140T, Bacillus akibai JCM 9157T, and Bacillus hemicellulosilyticus JCM 9152T.</title>
        <authorList>
            <person name="Yuki M."/>
            <person name="Oshima K."/>
            <person name="Suda W."/>
            <person name="Oshida Y."/>
            <person name="Kitamura K."/>
            <person name="Iida T."/>
            <person name="Hattori M."/>
            <person name="Ohkuma M."/>
        </authorList>
    </citation>
    <scope>NUCLEOTIDE SEQUENCE [LARGE SCALE GENOMIC DNA]</scope>
    <source>
        <strain evidence="1 2">JCM 9157</strain>
    </source>
</reference>
<keyword evidence="1" id="KW-0167">Capsid protein</keyword>
<gene>
    <name evidence="1" type="ORF">JCM9157_2250</name>
</gene>
<dbReference type="AlphaFoldDB" id="W4QSP6"/>
<organism evidence="1 2">
    <name type="scientific">Halalkalibacter akibai (strain ATCC 43226 / DSM 21942 / CIP 109018 / JCM 9157 / 1139)</name>
    <name type="common">Bacillus akibai</name>
    <dbReference type="NCBI Taxonomy" id="1236973"/>
    <lineage>
        <taxon>Bacteria</taxon>
        <taxon>Bacillati</taxon>
        <taxon>Bacillota</taxon>
        <taxon>Bacilli</taxon>
        <taxon>Bacillales</taxon>
        <taxon>Bacillaceae</taxon>
        <taxon>Halalkalibacter</taxon>
    </lineage>
</organism>
<dbReference type="EMBL" id="BAUV01000015">
    <property type="protein sequence ID" value="GAE35155.1"/>
    <property type="molecule type" value="Genomic_DNA"/>
</dbReference>
<evidence type="ECO:0000313" key="2">
    <source>
        <dbReference type="Proteomes" id="UP000018896"/>
    </source>
</evidence>
<proteinExistence type="predicted"/>
<keyword evidence="1" id="KW-0946">Virion</keyword>
<protein>
    <submittedName>
        <fullName evidence="1">Spore coat protein F</fullName>
    </submittedName>
</protein>
<dbReference type="STRING" id="1236973.JCM9157_2250"/>
<dbReference type="RefSeq" id="WP_369384721.1">
    <property type="nucleotide sequence ID" value="NZ_BAUV01000015.1"/>
</dbReference>
<sequence length="76" mass="8696">MVEDNKVGEVVKNMQKTLGVHESLELHELLTFKNLCLTKATTMKAIVNCEQLQSLMEQDIQNSTQAIQQYQSLMQK</sequence>
<name>W4QSP6_HALA3</name>
<evidence type="ECO:0000313" key="1">
    <source>
        <dbReference type="EMBL" id="GAE35155.1"/>
    </source>
</evidence>
<keyword evidence="2" id="KW-1185">Reference proteome</keyword>